<evidence type="ECO:0000256" key="1">
    <source>
        <dbReference type="SAM" id="MobiDB-lite"/>
    </source>
</evidence>
<proteinExistence type="predicted"/>
<dbReference type="Proteomes" id="UP000271098">
    <property type="component" value="Unassembled WGS sequence"/>
</dbReference>
<evidence type="ECO:0000313" key="4">
    <source>
        <dbReference type="WBParaSite" id="GPUH_0002652101-mRNA-1"/>
    </source>
</evidence>
<organism evidence="4">
    <name type="scientific">Gongylonema pulchrum</name>
    <dbReference type="NCBI Taxonomy" id="637853"/>
    <lineage>
        <taxon>Eukaryota</taxon>
        <taxon>Metazoa</taxon>
        <taxon>Ecdysozoa</taxon>
        <taxon>Nematoda</taxon>
        <taxon>Chromadorea</taxon>
        <taxon>Rhabditida</taxon>
        <taxon>Spirurina</taxon>
        <taxon>Spiruromorpha</taxon>
        <taxon>Spiruroidea</taxon>
        <taxon>Gongylonematidae</taxon>
        <taxon>Gongylonema</taxon>
    </lineage>
</organism>
<dbReference type="AlphaFoldDB" id="A0A183EZV0"/>
<dbReference type="EMBL" id="UYRT01111397">
    <property type="protein sequence ID" value="VDN45632.1"/>
    <property type="molecule type" value="Genomic_DNA"/>
</dbReference>
<keyword evidence="3" id="KW-1185">Reference proteome</keyword>
<evidence type="ECO:0000313" key="2">
    <source>
        <dbReference type="EMBL" id="VDN45632.1"/>
    </source>
</evidence>
<sequence length="149" mass="16343">MCAALDNNLSGEPFDSLPAELEQSAFKEVRRIDEAGDECMEESKSTYEMKNEQADVIQNSEVSCAEAPKMSQVLAEPALCSADVDTPRVEEVKSDKELIGEGETNKPSVISDAETHDNKFCGAKKASLRRIFRESARCPKKGSLCKILP</sequence>
<reference evidence="4" key="1">
    <citation type="submission" date="2016-06" db="UniProtKB">
        <authorList>
            <consortium name="WormBaseParasite"/>
        </authorList>
    </citation>
    <scope>IDENTIFICATION</scope>
</reference>
<accession>A0A183EZV0</accession>
<feature type="region of interest" description="Disordered" evidence="1">
    <location>
        <begin position="91"/>
        <end position="111"/>
    </location>
</feature>
<reference evidence="2 3" key="2">
    <citation type="submission" date="2018-11" db="EMBL/GenBank/DDBJ databases">
        <authorList>
            <consortium name="Pathogen Informatics"/>
        </authorList>
    </citation>
    <scope>NUCLEOTIDE SEQUENCE [LARGE SCALE GENOMIC DNA]</scope>
</reference>
<evidence type="ECO:0000313" key="3">
    <source>
        <dbReference type="Proteomes" id="UP000271098"/>
    </source>
</evidence>
<dbReference type="WBParaSite" id="GPUH_0002652101-mRNA-1">
    <property type="protein sequence ID" value="GPUH_0002652101-mRNA-1"/>
    <property type="gene ID" value="GPUH_0002652101"/>
</dbReference>
<gene>
    <name evidence="2" type="ORF">GPUH_LOCUS26491</name>
</gene>
<name>A0A183EZV0_9BILA</name>
<protein>
    <submittedName>
        <fullName evidence="4">Ovule protein</fullName>
    </submittedName>
</protein>